<feature type="domain" description="HD" evidence="1">
    <location>
        <begin position="23"/>
        <end position="128"/>
    </location>
</feature>
<dbReference type="CDD" id="cd00077">
    <property type="entry name" value="HDc"/>
    <property type="match status" value="1"/>
</dbReference>
<sequence>MTRDVYDLIEGYMQTCMTDNAHDCEHIYRVLYVALDIARTEPDADRDVLICACLLHDIGRMEQFENPALDHAQVGADKALRFLREHGFDDEFARRVSDCIRAHRYRAANPPRSIEAQILFDADKIDVSGAIGIARTLIYDGQVGEPLYTLGSDGQVLDGQGGAAPSFFHEYRFKLEKLYERFYTARAAQIAAQRRLAAEQFYHNLLDEVRGAYRLGADLLKDELK</sequence>
<dbReference type="Gene3D" id="1.10.3210.50">
    <property type="match status" value="1"/>
</dbReference>
<proteinExistence type="predicted"/>
<dbReference type="Proteomes" id="UP000824123">
    <property type="component" value="Unassembled WGS sequence"/>
</dbReference>
<comment type="caution">
    <text evidence="2">The sequence shown here is derived from an EMBL/GenBank/DDBJ whole genome shotgun (WGS) entry which is preliminary data.</text>
</comment>
<dbReference type="SUPFAM" id="SSF109604">
    <property type="entry name" value="HD-domain/PDEase-like"/>
    <property type="match status" value="1"/>
</dbReference>
<organism evidence="2 3">
    <name type="scientific">Candidatus Fimadaptatus faecigallinarum</name>
    <dbReference type="NCBI Taxonomy" id="2840814"/>
    <lineage>
        <taxon>Bacteria</taxon>
        <taxon>Bacillati</taxon>
        <taxon>Bacillota</taxon>
        <taxon>Clostridia</taxon>
        <taxon>Eubacteriales</taxon>
        <taxon>Candidatus Fimadaptatus</taxon>
    </lineage>
</organism>
<dbReference type="SMART" id="SM00471">
    <property type="entry name" value="HDc"/>
    <property type="match status" value="1"/>
</dbReference>
<evidence type="ECO:0000313" key="3">
    <source>
        <dbReference type="Proteomes" id="UP000824123"/>
    </source>
</evidence>
<dbReference type="InterPro" id="IPR003607">
    <property type="entry name" value="HD/PDEase_dom"/>
</dbReference>
<dbReference type="NCBIfam" id="TIGR00277">
    <property type="entry name" value="HDIG"/>
    <property type="match status" value="1"/>
</dbReference>
<dbReference type="PANTHER" id="PTHR33594:SF1">
    <property type="entry name" value="HD_PDEASE DOMAIN-CONTAINING PROTEIN"/>
    <property type="match status" value="1"/>
</dbReference>
<dbReference type="EMBL" id="DVNK01000063">
    <property type="protein sequence ID" value="HIU47701.1"/>
    <property type="molecule type" value="Genomic_DNA"/>
</dbReference>
<dbReference type="Pfam" id="PF01966">
    <property type="entry name" value="HD"/>
    <property type="match status" value="1"/>
</dbReference>
<evidence type="ECO:0000259" key="1">
    <source>
        <dbReference type="PROSITE" id="PS51831"/>
    </source>
</evidence>
<reference evidence="2" key="1">
    <citation type="submission" date="2020-10" db="EMBL/GenBank/DDBJ databases">
        <authorList>
            <person name="Gilroy R."/>
        </authorList>
    </citation>
    <scope>NUCLEOTIDE SEQUENCE</scope>
    <source>
        <strain evidence="2">ChiSxjej2B14-8506</strain>
    </source>
</reference>
<dbReference type="PROSITE" id="PS51831">
    <property type="entry name" value="HD"/>
    <property type="match status" value="1"/>
</dbReference>
<accession>A0A9D1LTA2</accession>
<reference evidence="2" key="2">
    <citation type="journal article" date="2021" name="PeerJ">
        <title>Extensive microbial diversity within the chicken gut microbiome revealed by metagenomics and culture.</title>
        <authorList>
            <person name="Gilroy R."/>
            <person name="Ravi A."/>
            <person name="Getino M."/>
            <person name="Pursley I."/>
            <person name="Horton D.L."/>
            <person name="Alikhan N.F."/>
            <person name="Baker D."/>
            <person name="Gharbi K."/>
            <person name="Hall N."/>
            <person name="Watson M."/>
            <person name="Adriaenssens E.M."/>
            <person name="Foster-Nyarko E."/>
            <person name="Jarju S."/>
            <person name="Secka A."/>
            <person name="Antonio M."/>
            <person name="Oren A."/>
            <person name="Chaudhuri R.R."/>
            <person name="La Ragione R."/>
            <person name="Hildebrand F."/>
            <person name="Pallen M.J."/>
        </authorList>
    </citation>
    <scope>NUCLEOTIDE SEQUENCE</scope>
    <source>
        <strain evidence="2">ChiSxjej2B14-8506</strain>
    </source>
</reference>
<dbReference type="AlphaFoldDB" id="A0A9D1LTA2"/>
<evidence type="ECO:0000313" key="2">
    <source>
        <dbReference type="EMBL" id="HIU47701.1"/>
    </source>
</evidence>
<name>A0A9D1LTA2_9FIRM</name>
<dbReference type="InterPro" id="IPR006674">
    <property type="entry name" value="HD_domain"/>
</dbReference>
<dbReference type="InterPro" id="IPR006675">
    <property type="entry name" value="HDIG_dom"/>
</dbReference>
<protein>
    <submittedName>
        <fullName evidence="2">HD domain-containing protein</fullName>
    </submittedName>
</protein>
<gene>
    <name evidence="2" type="ORF">IAC59_10675</name>
</gene>
<dbReference type="PANTHER" id="PTHR33594">
    <property type="entry name" value="SUPERFAMILY HYDROLASE, PUTATIVE (AFU_ORTHOLOGUE AFUA_1G03035)-RELATED"/>
    <property type="match status" value="1"/>
</dbReference>